<evidence type="ECO:0000313" key="3">
    <source>
        <dbReference type="Proteomes" id="UP000039324"/>
    </source>
</evidence>
<keyword evidence="3" id="KW-1185">Reference proteome</keyword>
<dbReference type="AlphaFoldDB" id="A0A0G4J5G8"/>
<gene>
    <name evidence="2" type="ORF">PBRA_002815</name>
</gene>
<feature type="region of interest" description="Disordered" evidence="1">
    <location>
        <begin position="115"/>
        <end position="222"/>
    </location>
</feature>
<feature type="compositionally biased region" description="Polar residues" evidence="1">
    <location>
        <begin position="209"/>
        <end position="218"/>
    </location>
</feature>
<accession>A0A0G4J5G8</accession>
<evidence type="ECO:0000313" key="2">
    <source>
        <dbReference type="EMBL" id="CEP02848.1"/>
    </source>
</evidence>
<feature type="region of interest" description="Disordered" evidence="1">
    <location>
        <begin position="500"/>
        <end position="526"/>
    </location>
</feature>
<sequence length="549" mass="59947">MLATASGGIRNVPPDNVSDVSDRLCCSALASAAEYTPSNSLSVASSASRLLLYATTAASVTIARAGRRALATLSVLNVLLCWQASARLWMTASSGMLSMMSVVIDSHLRRAPVTSSSGLVRNSLRPRSNSDSVDLDRSRNSLSAAPGCARRTGSADTSTETPWDCRAQDPADSDVSDGRAPCRRPRAKCSAPRTPIALPAIRKERSAPRQPSSSSVKNASPRAALFDRQSRMLLRRWCRPRTARVDLVAVADDASGRNARAVRPHDVTSRSTMPTSPWFNDRATAAPARVPMSLPSRRNVVTDVKRDTSAPTSSDLLRRTNVSTCGARHSCMARARARALSAPPSGVIRARRFQNGRRSISVWRRSRLRTTSAMASRSGSRRCRMGSIRCVGRLPNERRCLKRAARARTLSRCRPGSCRNSLASNRRQARRPSGAALKRRSRYSTTSLSVSPVMAASDAVRSAPSTNDPRLNMQRMTGDRNAWRSLTWKRCRWSLAVVTPARSTTQRPPGSDAMRQTRDGSQGRRPARFLPEVHARPHMICLRSPKVST</sequence>
<proteinExistence type="predicted"/>
<organism evidence="2 3">
    <name type="scientific">Plasmodiophora brassicae</name>
    <name type="common">Clubroot disease agent</name>
    <dbReference type="NCBI Taxonomy" id="37360"/>
    <lineage>
        <taxon>Eukaryota</taxon>
        <taxon>Sar</taxon>
        <taxon>Rhizaria</taxon>
        <taxon>Endomyxa</taxon>
        <taxon>Phytomyxea</taxon>
        <taxon>Plasmodiophorida</taxon>
        <taxon>Plasmodiophoridae</taxon>
        <taxon>Plasmodiophora</taxon>
    </lineage>
</organism>
<dbReference type="Proteomes" id="UP000039324">
    <property type="component" value="Unassembled WGS sequence"/>
</dbReference>
<feature type="compositionally biased region" description="Polar residues" evidence="1">
    <location>
        <begin position="115"/>
        <end position="132"/>
    </location>
</feature>
<reference evidence="2 3" key="1">
    <citation type="submission" date="2015-02" db="EMBL/GenBank/DDBJ databases">
        <authorList>
            <person name="Chooi Y.-H."/>
        </authorList>
    </citation>
    <scope>NUCLEOTIDE SEQUENCE [LARGE SCALE GENOMIC DNA]</scope>
    <source>
        <strain evidence="2">E3</strain>
    </source>
</reference>
<feature type="compositionally biased region" description="Polar residues" evidence="1">
    <location>
        <begin position="269"/>
        <end position="278"/>
    </location>
</feature>
<protein>
    <submittedName>
        <fullName evidence="2">Uncharacterized protein</fullName>
    </submittedName>
</protein>
<feature type="region of interest" description="Disordered" evidence="1">
    <location>
        <begin position="260"/>
        <end position="280"/>
    </location>
</feature>
<feature type="region of interest" description="Disordered" evidence="1">
    <location>
        <begin position="417"/>
        <end position="449"/>
    </location>
</feature>
<name>A0A0G4J5G8_PLABS</name>
<evidence type="ECO:0000256" key="1">
    <source>
        <dbReference type="SAM" id="MobiDB-lite"/>
    </source>
</evidence>
<dbReference type="EMBL" id="CDSF01000133">
    <property type="protein sequence ID" value="CEP02848.1"/>
    <property type="molecule type" value="Genomic_DNA"/>
</dbReference>